<dbReference type="GO" id="GO:0042834">
    <property type="term" value="F:peptidoglycan binding"/>
    <property type="evidence" value="ECO:0007669"/>
    <property type="project" value="InterPro"/>
</dbReference>
<dbReference type="Pfam" id="PF00768">
    <property type="entry name" value="Peptidase_S11"/>
    <property type="match status" value="1"/>
</dbReference>
<dbReference type="RefSeq" id="WP_204948757.1">
    <property type="nucleotide sequence ID" value="NZ_BSFF01000002.1"/>
</dbReference>
<evidence type="ECO:0000256" key="3">
    <source>
        <dbReference type="ARBA" id="ARBA00022801"/>
    </source>
</evidence>
<keyword evidence="5" id="KW-0573">Peptidoglycan synthesis</keyword>
<evidence type="ECO:0000313" key="15">
    <source>
        <dbReference type="Proteomes" id="UP001143400"/>
    </source>
</evidence>
<evidence type="ECO:0000256" key="5">
    <source>
        <dbReference type="ARBA" id="ARBA00022984"/>
    </source>
</evidence>
<keyword evidence="2" id="KW-0732">Signal</keyword>
<sequence length="551" mass="57511">MIASCVTGRGGRIVTGLLAATVFAGATFAGVADADARSKRKVRATSSRPAIAQSISARANYAALVVDAKTGRTLFEKNSDSLRFPASITKVMTLYLVFEDLERGRIELDGRITMSSRCSMMPPTKLGVRTGGAVRVEDGIKALVTKSANDVACAFAENLEGSEAAFAERMTRKARALGMSRSTFRNASGLPNPSHVTTARDLVTLGRAIQDRFPRYYGYFGTRVFNFAGRSMPNHNQLLGRVEGVDGIKTGYTNASGFNLLSSVKSNGRSIVAVVMGGRSGASRDAHMRELIALNMPKAAPGSRTAPLVAEVGERAPARTRPAVIAAIPMPIPAPAVEATPAPVPVPVAAPAIPAAAPAPRVAAVAATTTPSAARIVQTERVVAADAEPVVASSAGATTTPQTLRWVVGAPATTGSVVRNRDLPQEASAYAETEASALPTPSPRPVRVASASNDIEGAPQVAPTAERQPLRKGWFIQIGATTAPDSAQALLSDAKSKGGRVLSSAEPFTEVYAKGDTTYYRARFAGFNERSAGAACKALKRSSVSCFAVKN</sequence>
<evidence type="ECO:0000313" key="13">
    <source>
        <dbReference type="EMBL" id="MBM7850315.1"/>
    </source>
</evidence>
<reference evidence="12" key="1">
    <citation type="journal article" date="2014" name="Int. J. Syst. Evol. Microbiol.">
        <title>Complete genome sequence of Corynebacterium casei LMG S-19264T (=DSM 44701T), isolated from a smear-ripened cheese.</title>
        <authorList>
            <consortium name="US DOE Joint Genome Institute (JGI-PGF)"/>
            <person name="Walter F."/>
            <person name="Albersmeier A."/>
            <person name="Kalinowski J."/>
            <person name="Ruckert C."/>
        </authorList>
    </citation>
    <scope>NUCLEOTIDE SEQUENCE</scope>
    <source>
        <strain evidence="12">VKM B-1606</strain>
    </source>
</reference>
<evidence type="ECO:0000259" key="11">
    <source>
        <dbReference type="PROSITE" id="PS51724"/>
    </source>
</evidence>
<dbReference type="GO" id="GO:0071555">
    <property type="term" value="P:cell wall organization"/>
    <property type="evidence" value="ECO:0007669"/>
    <property type="project" value="UniProtKB-KW"/>
</dbReference>
<dbReference type="AlphaFoldDB" id="A0A9W6ISC9"/>
<evidence type="ECO:0000313" key="14">
    <source>
        <dbReference type="Proteomes" id="UP000758856"/>
    </source>
</evidence>
<dbReference type="InterPro" id="IPR018044">
    <property type="entry name" value="Peptidase_S11"/>
</dbReference>
<dbReference type="GO" id="GO:0006508">
    <property type="term" value="P:proteolysis"/>
    <property type="evidence" value="ECO:0007669"/>
    <property type="project" value="InterPro"/>
</dbReference>
<dbReference type="PRINTS" id="PR00725">
    <property type="entry name" value="DADACBPTASE1"/>
</dbReference>
<dbReference type="PROSITE" id="PS51724">
    <property type="entry name" value="SPOR"/>
    <property type="match status" value="1"/>
</dbReference>
<dbReference type="Gene3D" id="3.30.70.1070">
    <property type="entry name" value="Sporulation related repeat"/>
    <property type="match status" value="1"/>
</dbReference>
<keyword evidence="13" id="KW-0121">Carboxypeptidase</keyword>
<dbReference type="SUPFAM" id="SSF56601">
    <property type="entry name" value="beta-lactamase/transpeptidase-like"/>
    <property type="match status" value="1"/>
</dbReference>
<feature type="domain" description="SPOR" evidence="11">
    <location>
        <begin position="468"/>
        <end position="551"/>
    </location>
</feature>
<dbReference type="InterPro" id="IPR007730">
    <property type="entry name" value="SPOR-like_dom"/>
</dbReference>
<dbReference type="Gene3D" id="3.40.710.10">
    <property type="entry name" value="DD-peptidase/beta-lactamase superfamily"/>
    <property type="match status" value="1"/>
</dbReference>
<feature type="active site" evidence="7">
    <location>
        <position position="147"/>
    </location>
</feature>
<name>A0A9W6ISC9_9HYPH</name>
<evidence type="ECO:0000256" key="8">
    <source>
        <dbReference type="PIRSR" id="PIRSR618044-2"/>
    </source>
</evidence>
<feature type="active site" description="Proton acceptor" evidence="7">
    <location>
        <position position="90"/>
    </location>
</feature>
<evidence type="ECO:0000256" key="7">
    <source>
        <dbReference type="PIRSR" id="PIRSR618044-1"/>
    </source>
</evidence>
<dbReference type="Proteomes" id="UP001143400">
    <property type="component" value="Unassembled WGS sequence"/>
</dbReference>
<dbReference type="GO" id="GO:0009002">
    <property type="term" value="F:serine-type D-Ala-D-Ala carboxypeptidase activity"/>
    <property type="evidence" value="ECO:0007669"/>
    <property type="project" value="UniProtKB-EC"/>
</dbReference>
<dbReference type="PANTHER" id="PTHR21581">
    <property type="entry name" value="D-ALANYL-D-ALANINE CARBOXYPEPTIDASE"/>
    <property type="match status" value="1"/>
</dbReference>
<evidence type="ECO:0000256" key="6">
    <source>
        <dbReference type="ARBA" id="ARBA00023316"/>
    </source>
</evidence>
<organism evidence="12 15">
    <name type="scientific">Methylopila capsulata</name>
    <dbReference type="NCBI Taxonomy" id="61654"/>
    <lineage>
        <taxon>Bacteria</taxon>
        <taxon>Pseudomonadati</taxon>
        <taxon>Pseudomonadota</taxon>
        <taxon>Alphaproteobacteria</taxon>
        <taxon>Hyphomicrobiales</taxon>
        <taxon>Methylopilaceae</taxon>
        <taxon>Methylopila</taxon>
    </lineage>
</organism>
<evidence type="ECO:0000256" key="2">
    <source>
        <dbReference type="ARBA" id="ARBA00022729"/>
    </source>
</evidence>
<evidence type="ECO:0000313" key="12">
    <source>
        <dbReference type="EMBL" id="GLK55608.1"/>
    </source>
</evidence>
<dbReference type="PANTHER" id="PTHR21581:SF6">
    <property type="entry name" value="TRAFFICKING PROTEIN PARTICLE COMPLEX SUBUNIT 12"/>
    <property type="match status" value="1"/>
</dbReference>
<comment type="caution">
    <text evidence="12">The sequence shown here is derived from an EMBL/GenBank/DDBJ whole genome shotgun (WGS) entry which is preliminary data.</text>
</comment>
<dbReference type="EMBL" id="JAFBCY010000001">
    <property type="protein sequence ID" value="MBM7850315.1"/>
    <property type="molecule type" value="Genomic_DNA"/>
</dbReference>
<dbReference type="GO" id="GO:0008360">
    <property type="term" value="P:regulation of cell shape"/>
    <property type="evidence" value="ECO:0007669"/>
    <property type="project" value="UniProtKB-KW"/>
</dbReference>
<dbReference type="InterPro" id="IPR012338">
    <property type="entry name" value="Beta-lactam/transpept-like"/>
</dbReference>
<reference evidence="13 14" key="2">
    <citation type="submission" date="2021-01" db="EMBL/GenBank/DDBJ databases">
        <title>Genomic Encyclopedia of Type Strains, Phase IV (KMG-IV): sequencing the most valuable type-strain genomes for metagenomic binning, comparative biology and taxonomic classification.</title>
        <authorList>
            <person name="Goeker M."/>
        </authorList>
    </citation>
    <scope>NUCLEOTIDE SEQUENCE [LARGE SCALE GENOMIC DNA]</scope>
    <source>
        <strain evidence="13 14">DSM 6130</strain>
    </source>
</reference>
<dbReference type="GO" id="GO:0009252">
    <property type="term" value="P:peptidoglycan biosynthetic process"/>
    <property type="evidence" value="ECO:0007669"/>
    <property type="project" value="UniProtKB-KW"/>
</dbReference>
<keyword evidence="3 13" id="KW-0378">Hydrolase</keyword>
<keyword evidence="14" id="KW-1185">Reference proteome</keyword>
<feature type="binding site" evidence="8">
    <location>
        <position position="249"/>
    </location>
    <ligand>
        <name>substrate</name>
    </ligand>
</feature>
<evidence type="ECO:0000256" key="9">
    <source>
        <dbReference type="RuleBase" id="RU004016"/>
    </source>
</evidence>
<dbReference type="Pfam" id="PF05036">
    <property type="entry name" value="SPOR"/>
    <property type="match status" value="1"/>
</dbReference>
<gene>
    <name evidence="12" type="primary">dac_2</name>
    <name evidence="12" type="ORF">GCM10008170_16270</name>
    <name evidence="13" type="ORF">JOD31_000527</name>
</gene>
<dbReference type="EMBL" id="BSFF01000002">
    <property type="protein sequence ID" value="GLK55608.1"/>
    <property type="molecule type" value="Genomic_DNA"/>
</dbReference>
<accession>A0A9W6ISC9</accession>
<proteinExistence type="inferred from homology"/>
<keyword evidence="13" id="KW-0645">Protease</keyword>
<protein>
    <submittedName>
        <fullName evidence="13">D-alanyl-D-alanine carboxypeptidase</fullName>
        <ecNumber evidence="13">3.4.16.4</ecNumber>
    </submittedName>
    <submittedName>
        <fullName evidence="12">Penicillin-binding protein</fullName>
    </submittedName>
</protein>
<dbReference type="InterPro" id="IPR036680">
    <property type="entry name" value="SPOR-like_sf"/>
</dbReference>
<comment type="similarity">
    <text evidence="1 9">Belongs to the peptidase S11 family.</text>
</comment>
<dbReference type="EC" id="3.4.16.4" evidence="13"/>
<keyword evidence="6" id="KW-0961">Cell wall biogenesis/degradation</keyword>
<evidence type="ECO:0000256" key="4">
    <source>
        <dbReference type="ARBA" id="ARBA00022960"/>
    </source>
</evidence>
<evidence type="ECO:0000256" key="10">
    <source>
        <dbReference type="SAM" id="MobiDB-lite"/>
    </source>
</evidence>
<feature type="active site" description="Acyl-ester intermediate" evidence="7">
    <location>
        <position position="87"/>
    </location>
</feature>
<keyword evidence="4" id="KW-0133">Cell shape</keyword>
<evidence type="ECO:0000256" key="1">
    <source>
        <dbReference type="ARBA" id="ARBA00007164"/>
    </source>
</evidence>
<reference evidence="12" key="3">
    <citation type="submission" date="2023-01" db="EMBL/GenBank/DDBJ databases">
        <authorList>
            <person name="Sun Q."/>
            <person name="Evtushenko L."/>
        </authorList>
    </citation>
    <scope>NUCLEOTIDE SEQUENCE</scope>
    <source>
        <strain evidence="12">VKM B-1606</strain>
    </source>
</reference>
<dbReference type="InterPro" id="IPR001967">
    <property type="entry name" value="Peptidase_S11_N"/>
</dbReference>
<feature type="region of interest" description="Disordered" evidence="10">
    <location>
        <begin position="429"/>
        <end position="466"/>
    </location>
</feature>
<dbReference type="Proteomes" id="UP000758856">
    <property type="component" value="Unassembled WGS sequence"/>
</dbReference>